<evidence type="ECO:0000313" key="2">
    <source>
        <dbReference type="EMBL" id="CAD8833522.1"/>
    </source>
</evidence>
<protein>
    <submittedName>
        <fullName evidence="2">Uncharacterized protein</fullName>
    </submittedName>
</protein>
<feature type="compositionally biased region" description="Polar residues" evidence="1">
    <location>
        <begin position="1"/>
        <end position="10"/>
    </location>
</feature>
<feature type="compositionally biased region" description="Gly residues" evidence="1">
    <location>
        <begin position="57"/>
        <end position="66"/>
    </location>
</feature>
<feature type="compositionally biased region" description="Low complexity" evidence="1">
    <location>
        <begin position="46"/>
        <end position="56"/>
    </location>
</feature>
<proteinExistence type="predicted"/>
<accession>A0A7S1EZH8</accession>
<feature type="region of interest" description="Disordered" evidence="1">
    <location>
        <begin position="1"/>
        <end position="22"/>
    </location>
</feature>
<feature type="compositionally biased region" description="Basic and acidic residues" evidence="1">
    <location>
        <begin position="379"/>
        <end position="390"/>
    </location>
</feature>
<feature type="region of interest" description="Disordered" evidence="1">
    <location>
        <begin position="45"/>
        <end position="72"/>
    </location>
</feature>
<feature type="compositionally biased region" description="Basic and acidic residues" evidence="1">
    <location>
        <begin position="513"/>
        <end position="523"/>
    </location>
</feature>
<sequence>MAPGQMSQDGMNFEGQGGSQGFGPIMGMMQPVQFNNNGGGMALVPGYQQVGDNGNNQQGGGSGGGPQQQQQPMMYSAGGCMLQPMPQMMMQGMIPNGMVGQNGQPNIPGGMQLVMMAPGQMAQVPMGNNPEWMQQGMPMVPPSGHNPQNMQDGMAVMMAMGMATGPDHGGKGMMDMNMDGKRASRVAALSRNSQPKQGSWHGPERRGSRPQSDFGPSRGFDAQDGPQGMDQSGPMQCSSSSGMPQGKAAGMSISEAITKMRPMRNPQKPWADVQDAPAGYDDDLRMWWPQQQMMAMAKDRGPQFQDSSPRNQMSQGAAPPMNRGKGRKDGKDGKDGGHAAGEDRDQRHRSEWQRGGQKWVVVGQDRPELSGPKGPGKGPRQESWQEKEPLPKAPLPMQRLPQPAAPPVNNLPAPPAKGRGGGKKKSQNDKHLDDWLSLRFAGVSASSQGGPLDPSGTGSVAGDRSEVFSPSGDAGDGKGFSMDDRSIENDRYYDGDDAQSRRHKRKGGKGKGKAAEKRREKGGKGKSFWRASQEG</sequence>
<feature type="compositionally biased region" description="Basic and acidic residues" evidence="1">
    <location>
        <begin position="327"/>
        <end position="352"/>
    </location>
</feature>
<name>A0A7S1EZH8_NOCSC</name>
<reference evidence="2" key="1">
    <citation type="submission" date="2021-01" db="EMBL/GenBank/DDBJ databases">
        <authorList>
            <person name="Corre E."/>
            <person name="Pelletier E."/>
            <person name="Niang G."/>
            <person name="Scheremetjew M."/>
            <person name="Finn R."/>
            <person name="Kale V."/>
            <person name="Holt S."/>
            <person name="Cochrane G."/>
            <person name="Meng A."/>
            <person name="Brown T."/>
            <person name="Cohen L."/>
        </authorList>
    </citation>
    <scope>NUCLEOTIDE SEQUENCE</scope>
</reference>
<feature type="region of interest" description="Disordered" evidence="1">
    <location>
        <begin position="297"/>
        <end position="535"/>
    </location>
</feature>
<feature type="region of interest" description="Disordered" evidence="1">
    <location>
        <begin position="183"/>
        <end position="249"/>
    </location>
</feature>
<feature type="compositionally biased region" description="Polar residues" evidence="1">
    <location>
        <begin position="229"/>
        <end position="243"/>
    </location>
</feature>
<dbReference type="AlphaFoldDB" id="A0A7S1EZH8"/>
<organism evidence="2">
    <name type="scientific">Noctiluca scintillans</name>
    <name type="common">Sea sparkle</name>
    <name type="synonym">Red tide dinoflagellate</name>
    <dbReference type="NCBI Taxonomy" id="2966"/>
    <lineage>
        <taxon>Eukaryota</taxon>
        <taxon>Sar</taxon>
        <taxon>Alveolata</taxon>
        <taxon>Dinophyceae</taxon>
        <taxon>Noctilucales</taxon>
        <taxon>Noctilucaceae</taxon>
        <taxon>Noctiluca</taxon>
    </lineage>
</organism>
<evidence type="ECO:0000256" key="1">
    <source>
        <dbReference type="SAM" id="MobiDB-lite"/>
    </source>
</evidence>
<feature type="compositionally biased region" description="Polar residues" evidence="1">
    <location>
        <begin position="304"/>
        <end position="315"/>
    </location>
</feature>
<gene>
    <name evidence="2" type="ORF">NSCI0253_LOCUS7870</name>
</gene>
<dbReference type="EMBL" id="HBFQ01011227">
    <property type="protein sequence ID" value="CAD8833522.1"/>
    <property type="molecule type" value="Transcribed_RNA"/>
</dbReference>
<feature type="compositionally biased region" description="Basic residues" evidence="1">
    <location>
        <begin position="501"/>
        <end position="512"/>
    </location>
</feature>
<feature type="compositionally biased region" description="Basic and acidic residues" evidence="1">
    <location>
        <begin position="481"/>
        <end position="500"/>
    </location>
</feature>
<feature type="compositionally biased region" description="Basic and acidic residues" evidence="1">
    <location>
        <begin position="426"/>
        <end position="436"/>
    </location>
</feature>